<dbReference type="Proteomes" id="UP001617351">
    <property type="component" value="Unassembled WGS sequence"/>
</dbReference>
<reference evidence="2 3" key="1">
    <citation type="submission" date="2024-10" db="EMBL/GenBank/DDBJ databases">
        <title>The Natural Products Discovery Center: Release of the First 8490 Sequenced Strains for Exploring Actinobacteria Biosynthetic Diversity.</title>
        <authorList>
            <person name="Kalkreuter E."/>
            <person name="Kautsar S.A."/>
            <person name="Yang D."/>
            <person name="Bader C.D."/>
            <person name="Teijaro C.N."/>
            <person name="Fluegel L."/>
            <person name="Davis C.M."/>
            <person name="Simpson J.R."/>
            <person name="Lauterbach L."/>
            <person name="Steele A.D."/>
            <person name="Gui C."/>
            <person name="Meng S."/>
            <person name="Li G."/>
            <person name="Viehrig K."/>
            <person name="Ye F."/>
            <person name="Su P."/>
            <person name="Kiefer A.F."/>
            <person name="Nichols A."/>
            <person name="Cepeda A.J."/>
            <person name="Yan W."/>
            <person name="Fan B."/>
            <person name="Jiang Y."/>
            <person name="Adhikari A."/>
            <person name="Zheng C.-J."/>
            <person name="Schuster L."/>
            <person name="Cowan T.M."/>
            <person name="Smanski M.J."/>
            <person name="Chevrette M.G."/>
            <person name="De Carvalho L.P.S."/>
            <person name="Shen B."/>
        </authorList>
    </citation>
    <scope>NUCLEOTIDE SEQUENCE [LARGE SCALE GENOMIC DNA]</scope>
    <source>
        <strain evidence="2 3">NPDC087220</strain>
    </source>
</reference>
<dbReference type="SUPFAM" id="SSF54427">
    <property type="entry name" value="NTF2-like"/>
    <property type="match status" value="1"/>
</dbReference>
<sequence>MTDRDDFLAWVRTELYAAEVALHNGDAAARRALWSRSEPVSVLGAWRDAAGRGELDALFTGLAESFSDCTSYVFELQAYDVSGDMAYTVGLEHTSASVNGEPRTYTLRATQVYRREDGAWRVAHRHADTVAGGVSAPGAPGGAPR</sequence>
<gene>
    <name evidence="2" type="ORF">ACIO7M_30875</name>
</gene>
<dbReference type="Pfam" id="PF14534">
    <property type="entry name" value="DUF4440"/>
    <property type="match status" value="1"/>
</dbReference>
<organism evidence="2 3">
    <name type="scientific">Streptomyces toxytricini</name>
    <name type="common">Actinomyces toxytricini</name>
    <dbReference type="NCBI Taxonomy" id="67369"/>
    <lineage>
        <taxon>Bacteria</taxon>
        <taxon>Bacillati</taxon>
        <taxon>Actinomycetota</taxon>
        <taxon>Actinomycetes</taxon>
        <taxon>Kitasatosporales</taxon>
        <taxon>Streptomycetaceae</taxon>
        <taxon>Streptomyces</taxon>
    </lineage>
</organism>
<dbReference type="EMBL" id="JBIUYY010000018">
    <property type="protein sequence ID" value="MFJ2825487.1"/>
    <property type="molecule type" value="Genomic_DNA"/>
</dbReference>
<accession>A0ABW8ETS3</accession>
<dbReference type="Gene3D" id="3.10.450.50">
    <property type="match status" value="1"/>
</dbReference>
<dbReference type="RefSeq" id="WP_402386861.1">
    <property type="nucleotide sequence ID" value="NZ_JBIUYY010000018.1"/>
</dbReference>
<feature type="domain" description="DUF4440" evidence="1">
    <location>
        <begin position="55"/>
        <end position="122"/>
    </location>
</feature>
<evidence type="ECO:0000259" key="1">
    <source>
        <dbReference type="Pfam" id="PF14534"/>
    </source>
</evidence>
<protein>
    <submittedName>
        <fullName evidence="2">Nuclear transport factor 2 family protein</fullName>
    </submittedName>
</protein>
<evidence type="ECO:0000313" key="2">
    <source>
        <dbReference type="EMBL" id="MFJ2825487.1"/>
    </source>
</evidence>
<comment type="caution">
    <text evidence="2">The sequence shown here is derived from an EMBL/GenBank/DDBJ whole genome shotgun (WGS) entry which is preliminary data.</text>
</comment>
<proteinExistence type="predicted"/>
<keyword evidence="3" id="KW-1185">Reference proteome</keyword>
<dbReference type="InterPro" id="IPR032710">
    <property type="entry name" value="NTF2-like_dom_sf"/>
</dbReference>
<name>A0ABW8ETS3_STRT5</name>
<evidence type="ECO:0000313" key="3">
    <source>
        <dbReference type="Proteomes" id="UP001617351"/>
    </source>
</evidence>
<dbReference type="InterPro" id="IPR027843">
    <property type="entry name" value="DUF4440"/>
</dbReference>